<dbReference type="EMBL" id="QGNW01001269">
    <property type="protein sequence ID" value="RVW47761.1"/>
    <property type="molecule type" value="Genomic_DNA"/>
</dbReference>
<dbReference type="InterPro" id="IPR000915">
    <property type="entry name" value="60S_ribosomal_eL6"/>
</dbReference>
<dbReference type="GO" id="GO:0003735">
    <property type="term" value="F:structural constituent of ribosome"/>
    <property type="evidence" value="ECO:0007669"/>
    <property type="project" value="InterPro"/>
</dbReference>
<dbReference type="GO" id="GO:0008234">
    <property type="term" value="F:cysteine-type peptidase activity"/>
    <property type="evidence" value="ECO:0007669"/>
    <property type="project" value="InterPro"/>
</dbReference>
<keyword evidence="3" id="KW-0687">Ribonucleoprotein</keyword>
<dbReference type="InterPro" id="IPR008991">
    <property type="entry name" value="Translation_prot_SH3-like_sf"/>
</dbReference>
<reference evidence="3 4" key="1">
    <citation type="journal article" date="2018" name="PLoS Genet.">
        <title>Population sequencing reveals clonal diversity and ancestral inbreeding in the grapevine cultivar Chardonnay.</title>
        <authorList>
            <person name="Roach M.J."/>
            <person name="Johnson D.L."/>
            <person name="Bohlmann J."/>
            <person name="van Vuuren H.J."/>
            <person name="Jones S.J."/>
            <person name="Pretorius I.S."/>
            <person name="Schmidt S.A."/>
            <person name="Borneman A.R."/>
        </authorList>
    </citation>
    <scope>NUCLEOTIDE SEQUENCE [LARGE SCALE GENOMIC DNA]</scope>
    <source>
        <strain evidence="4">cv. Chardonnay</strain>
        <tissue evidence="3">Leaf</tissue>
    </source>
</reference>
<evidence type="ECO:0000259" key="2">
    <source>
        <dbReference type="Pfam" id="PF00112"/>
    </source>
</evidence>
<gene>
    <name evidence="3" type="primary">RPL6_8</name>
    <name evidence="3" type="ORF">CK203_103380</name>
</gene>
<evidence type="ECO:0000256" key="1">
    <source>
        <dbReference type="SAM" id="Phobius"/>
    </source>
</evidence>
<dbReference type="InterPro" id="IPR000668">
    <property type="entry name" value="Peptidase_C1A_C"/>
</dbReference>
<protein>
    <submittedName>
        <fullName evidence="3">60S ribosomal protein L6</fullName>
    </submittedName>
</protein>
<dbReference type="AlphaFoldDB" id="A0A438EJ72"/>
<feature type="transmembrane region" description="Helical" evidence="1">
    <location>
        <begin position="229"/>
        <end position="252"/>
    </location>
</feature>
<dbReference type="GO" id="GO:0006508">
    <property type="term" value="P:proteolysis"/>
    <property type="evidence" value="ECO:0007669"/>
    <property type="project" value="InterPro"/>
</dbReference>
<dbReference type="GO" id="GO:0005840">
    <property type="term" value="C:ribosome"/>
    <property type="evidence" value="ECO:0007669"/>
    <property type="project" value="UniProtKB-KW"/>
</dbReference>
<keyword evidence="3" id="KW-0689">Ribosomal protein</keyword>
<evidence type="ECO:0000313" key="3">
    <source>
        <dbReference type="EMBL" id="RVW47761.1"/>
    </source>
</evidence>
<name>A0A438EJ72_VITVI</name>
<keyword evidence="1" id="KW-1133">Transmembrane helix</keyword>
<dbReference type="InterPro" id="IPR038765">
    <property type="entry name" value="Papain-like_cys_pep_sf"/>
</dbReference>
<evidence type="ECO:0000313" key="4">
    <source>
        <dbReference type="Proteomes" id="UP000288805"/>
    </source>
</evidence>
<dbReference type="PANTHER" id="PTHR10715:SF0">
    <property type="entry name" value="LARGE RIBOSOMAL SUBUNIT PROTEIN EL6"/>
    <property type="match status" value="1"/>
</dbReference>
<keyword evidence="1" id="KW-0472">Membrane</keyword>
<comment type="caution">
    <text evidence="3">The sequence shown here is derived from an EMBL/GenBank/DDBJ whole genome shotgun (WGS) entry which is preliminary data.</text>
</comment>
<dbReference type="Proteomes" id="UP000288805">
    <property type="component" value="Unassembled WGS sequence"/>
</dbReference>
<dbReference type="PANTHER" id="PTHR10715">
    <property type="entry name" value="60S RIBOSOMAL PROTEIN L6"/>
    <property type="match status" value="1"/>
</dbReference>
<accession>A0A438EJ72</accession>
<dbReference type="SUPFAM" id="SSF50104">
    <property type="entry name" value="Translation proteins SH3-like domain"/>
    <property type="match status" value="1"/>
</dbReference>
<keyword evidence="1" id="KW-0812">Transmembrane</keyword>
<dbReference type="GO" id="GO:0006412">
    <property type="term" value="P:translation"/>
    <property type="evidence" value="ECO:0007669"/>
    <property type="project" value="InterPro"/>
</dbReference>
<dbReference type="SUPFAM" id="SSF54001">
    <property type="entry name" value="Cysteine proteinases"/>
    <property type="match status" value="1"/>
</dbReference>
<feature type="domain" description="Peptidase C1A papain C-terminal" evidence="2">
    <location>
        <begin position="157"/>
        <end position="183"/>
    </location>
</feature>
<dbReference type="Pfam" id="PF01159">
    <property type="entry name" value="Ribosomal_L6e"/>
    <property type="match status" value="1"/>
</dbReference>
<organism evidence="3 4">
    <name type="scientific">Vitis vinifera</name>
    <name type="common">Grape</name>
    <dbReference type="NCBI Taxonomy" id="29760"/>
    <lineage>
        <taxon>Eukaryota</taxon>
        <taxon>Viridiplantae</taxon>
        <taxon>Streptophyta</taxon>
        <taxon>Embryophyta</taxon>
        <taxon>Tracheophyta</taxon>
        <taxon>Spermatophyta</taxon>
        <taxon>Magnoliopsida</taxon>
        <taxon>eudicotyledons</taxon>
        <taxon>Gunneridae</taxon>
        <taxon>Pentapetalae</taxon>
        <taxon>rosids</taxon>
        <taxon>Vitales</taxon>
        <taxon>Vitaceae</taxon>
        <taxon>Viteae</taxon>
        <taxon>Vitis</taxon>
    </lineage>
</organism>
<dbReference type="Gene3D" id="2.40.50.170">
    <property type="entry name" value="Cysteine proteinases. Chain C"/>
    <property type="match status" value="1"/>
</dbReference>
<proteinExistence type="predicted"/>
<sequence length="265" mass="30728">MRFHVRFSNTDEKLPRFYPADDVKKPLINKLKAEPIKLRASITPGTVLIILAGRRVNQAYVIATSTKVDISKVNVEKFDDKYFAKKVQKKRRSWALDKRDAEISQRNVLKMGAKAFGSFLDEDQIATNLVKMVQWRWPSIQRSCRHILAGHDLIRMRGRPYWIVKNSWDEKWGENGFYKSYRRPHLLHSHLGHASFDHVPSPFISSFSVLITVPSPILQAFSQKSDFQIIPILLGIFSAFVIAAQVRIYSYFAHSLYMLYFSYCA</sequence>
<dbReference type="Pfam" id="PF00112">
    <property type="entry name" value="Peptidase_C1"/>
    <property type="match status" value="1"/>
</dbReference>